<feature type="domain" description="HTH psq-type" evidence="3">
    <location>
        <begin position="1"/>
        <end position="51"/>
    </location>
</feature>
<accession>A0AAW1LZS2</accession>
<dbReference type="PROSITE" id="PS50960">
    <property type="entry name" value="HTH_PSQ"/>
    <property type="match status" value="1"/>
</dbReference>
<dbReference type="GO" id="GO:0005634">
    <property type="term" value="C:nucleus"/>
    <property type="evidence" value="ECO:0007669"/>
    <property type="project" value="UniProtKB-SubCell"/>
</dbReference>
<protein>
    <submittedName>
        <fullName evidence="4">CENP-B N-terminal DNA-binding domain</fullName>
    </submittedName>
</protein>
<evidence type="ECO:0000313" key="5">
    <source>
        <dbReference type="Proteomes" id="UP001458880"/>
    </source>
</evidence>
<gene>
    <name evidence="4" type="ORF">QE152_g9204</name>
</gene>
<dbReference type="InterPro" id="IPR050863">
    <property type="entry name" value="CenT-Element_Derived"/>
</dbReference>
<dbReference type="AlphaFoldDB" id="A0AAW1LZS2"/>
<evidence type="ECO:0000313" key="4">
    <source>
        <dbReference type="EMBL" id="KAK9739229.1"/>
    </source>
</evidence>
<evidence type="ECO:0000256" key="2">
    <source>
        <dbReference type="PROSITE-ProRule" id="PRU00320"/>
    </source>
</evidence>
<dbReference type="EMBL" id="JASPKY010000077">
    <property type="protein sequence ID" value="KAK9739229.1"/>
    <property type="molecule type" value="Genomic_DNA"/>
</dbReference>
<feature type="DNA-binding region" description="H-T-H motif" evidence="2">
    <location>
        <begin position="27"/>
        <end position="47"/>
    </location>
</feature>
<sequence>MSKRKHTTLNLQQKREIIRSVDSGESVRSVAVKYSIGKSTVSDICKNKANIMDYVAEDHNLDKRKTLRLSAYPAMEKALYTWFVQERAKSFVHLVCSGKG</sequence>
<dbReference type="Pfam" id="PF04218">
    <property type="entry name" value="CENP-B_N"/>
    <property type="match status" value="1"/>
</dbReference>
<dbReference type="SUPFAM" id="SSF46689">
    <property type="entry name" value="Homeodomain-like"/>
    <property type="match status" value="1"/>
</dbReference>
<keyword evidence="5" id="KW-1185">Reference proteome</keyword>
<organism evidence="4 5">
    <name type="scientific">Popillia japonica</name>
    <name type="common">Japanese beetle</name>
    <dbReference type="NCBI Taxonomy" id="7064"/>
    <lineage>
        <taxon>Eukaryota</taxon>
        <taxon>Metazoa</taxon>
        <taxon>Ecdysozoa</taxon>
        <taxon>Arthropoda</taxon>
        <taxon>Hexapoda</taxon>
        <taxon>Insecta</taxon>
        <taxon>Pterygota</taxon>
        <taxon>Neoptera</taxon>
        <taxon>Endopterygota</taxon>
        <taxon>Coleoptera</taxon>
        <taxon>Polyphaga</taxon>
        <taxon>Scarabaeiformia</taxon>
        <taxon>Scarabaeidae</taxon>
        <taxon>Rutelinae</taxon>
        <taxon>Popillia</taxon>
    </lineage>
</organism>
<dbReference type="InterPro" id="IPR007889">
    <property type="entry name" value="HTH_Psq"/>
</dbReference>
<keyword evidence="2" id="KW-0539">Nucleus</keyword>
<keyword evidence="2 4" id="KW-0238">DNA-binding</keyword>
<comment type="caution">
    <text evidence="4">The sequence shown here is derived from an EMBL/GenBank/DDBJ whole genome shotgun (WGS) entry which is preliminary data.</text>
</comment>
<reference evidence="4 5" key="1">
    <citation type="journal article" date="2024" name="BMC Genomics">
        <title>De novo assembly and annotation of Popillia japonica's genome with initial clues to its potential as an invasive pest.</title>
        <authorList>
            <person name="Cucini C."/>
            <person name="Boschi S."/>
            <person name="Funari R."/>
            <person name="Cardaioli E."/>
            <person name="Iannotti N."/>
            <person name="Marturano G."/>
            <person name="Paoli F."/>
            <person name="Bruttini M."/>
            <person name="Carapelli A."/>
            <person name="Frati F."/>
            <person name="Nardi F."/>
        </authorList>
    </citation>
    <scope>NUCLEOTIDE SEQUENCE [LARGE SCALE GENOMIC DNA]</scope>
    <source>
        <strain evidence="4">DMR45628</strain>
    </source>
</reference>
<evidence type="ECO:0000259" key="3">
    <source>
        <dbReference type="PROSITE" id="PS50960"/>
    </source>
</evidence>
<dbReference type="PANTHER" id="PTHR19303">
    <property type="entry name" value="TRANSPOSON"/>
    <property type="match status" value="1"/>
</dbReference>
<dbReference type="PANTHER" id="PTHR19303:SF73">
    <property type="entry name" value="PROTEIN PDC2"/>
    <property type="match status" value="1"/>
</dbReference>
<name>A0AAW1LZS2_POPJA</name>
<dbReference type="Proteomes" id="UP001458880">
    <property type="component" value="Unassembled WGS sequence"/>
</dbReference>
<dbReference type="GO" id="GO:0003677">
    <property type="term" value="F:DNA binding"/>
    <property type="evidence" value="ECO:0007669"/>
    <property type="project" value="UniProtKB-UniRule"/>
</dbReference>
<dbReference type="Gene3D" id="1.10.10.60">
    <property type="entry name" value="Homeodomain-like"/>
    <property type="match status" value="1"/>
</dbReference>
<evidence type="ECO:0000256" key="1">
    <source>
        <dbReference type="ARBA" id="ARBA00004123"/>
    </source>
</evidence>
<dbReference type="InterPro" id="IPR009057">
    <property type="entry name" value="Homeodomain-like_sf"/>
</dbReference>
<proteinExistence type="predicted"/>
<comment type="subcellular location">
    <subcellularLocation>
        <location evidence="1 2">Nucleus</location>
    </subcellularLocation>
</comment>